<evidence type="ECO:0000256" key="9">
    <source>
        <dbReference type="SAM" id="MobiDB-lite"/>
    </source>
</evidence>
<accession>A0AAN7LG59</accession>
<evidence type="ECO:0000256" key="2">
    <source>
        <dbReference type="ARBA" id="ARBA00022745"/>
    </source>
</evidence>
<comment type="caution">
    <text evidence="11">The sequence shown here is derived from an EMBL/GenBank/DDBJ whole genome shotgun (WGS) entry which is preliminary data.</text>
</comment>
<keyword evidence="6" id="KW-0804">Transcription</keyword>
<dbReference type="InterPro" id="IPR050913">
    <property type="entry name" value="AP2/ERF_ERF"/>
</dbReference>
<feature type="domain" description="AP2/ERF" evidence="10">
    <location>
        <begin position="121"/>
        <end position="180"/>
    </location>
</feature>
<dbReference type="PANTHER" id="PTHR31194:SF140">
    <property type="entry name" value="ETHYLENE-RESPONSIVE TRANSCRIPTION FACTOR CRF2"/>
    <property type="match status" value="1"/>
</dbReference>
<evidence type="ECO:0000313" key="11">
    <source>
        <dbReference type="EMBL" id="KAK4779886.1"/>
    </source>
</evidence>
<dbReference type="Pfam" id="PF00847">
    <property type="entry name" value="AP2"/>
    <property type="match status" value="1"/>
</dbReference>
<feature type="compositionally biased region" description="Low complexity" evidence="9">
    <location>
        <begin position="100"/>
        <end position="109"/>
    </location>
</feature>
<dbReference type="AlphaFoldDB" id="A0AAN7LG59"/>
<comment type="similarity">
    <text evidence="8">Belongs to the AP2/ERF transcription factor family. ERF subfamily.</text>
</comment>
<dbReference type="PROSITE" id="PS51032">
    <property type="entry name" value="AP2_ERF"/>
    <property type="match status" value="1"/>
</dbReference>
<evidence type="ECO:0000256" key="6">
    <source>
        <dbReference type="ARBA" id="ARBA00023163"/>
    </source>
</evidence>
<dbReference type="InterPro" id="IPR001471">
    <property type="entry name" value="AP2/ERF_dom"/>
</dbReference>
<evidence type="ECO:0000313" key="12">
    <source>
        <dbReference type="Proteomes" id="UP001345219"/>
    </source>
</evidence>
<evidence type="ECO:0000256" key="4">
    <source>
        <dbReference type="ARBA" id="ARBA00023125"/>
    </source>
</evidence>
<keyword evidence="7" id="KW-0539">Nucleus</keyword>
<reference evidence="11 12" key="1">
    <citation type="journal article" date="2023" name="Hortic Res">
        <title>Pangenome of water caltrop reveals structural variations and asymmetric subgenome divergence after allopolyploidization.</title>
        <authorList>
            <person name="Zhang X."/>
            <person name="Chen Y."/>
            <person name="Wang L."/>
            <person name="Yuan Y."/>
            <person name="Fang M."/>
            <person name="Shi L."/>
            <person name="Lu R."/>
            <person name="Comes H.P."/>
            <person name="Ma Y."/>
            <person name="Chen Y."/>
            <person name="Huang G."/>
            <person name="Zhou Y."/>
            <person name="Zheng Z."/>
            <person name="Qiu Y."/>
        </authorList>
    </citation>
    <scope>NUCLEOTIDE SEQUENCE [LARGE SCALE GENOMIC DNA]</scope>
    <source>
        <tissue evidence="11">Roots</tissue>
    </source>
</reference>
<proteinExistence type="inferred from homology"/>
<dbReference type="GO" id="GO:0009873">
    <property type="term" value="P:ethylene-activated signaling pathway"/>
    <property type="evidence" value="ECO:0007669"/>
    <property type="project" value="UniProtKB-KW"/>
</dbReference>
<feature type="region of interest" description="Disordered" evidence="9">
    <location>
        <begin position="175"/>
        <end position="198"/>
    </location>
</feature>
<evidence type="ECO:0000256" key="8">
    <source>
        <dbReference type="ARBA" id="ARBA00024343"/>
    </source>
</evidence>
<name>A0AAN7LG59_9MYRT</name>
<dbReference type="SMART" id="SM00380">
    <property type="entry name" value="AP2"/>
    <property type="match status" value="1"/>
</dbReference>
<evidence type="ECO:0000259" key="10">
    <source>
        <dbReference type="PROSITE" id="PS51032"/>
    </source>
</evidence>
<dbReference type="EMBL" id="JAXIOK010000001">
    <property type="protein sequence ID" value="KAK4779886.1"/>
    <property type="molecule type" value="Genomic_DNA"/>
</dbReference>
<dbReference type="SUPFAM" id="SSF54171">
    <property type="entry name" value="DNA-binding domain"/>
    <property type="match status" value="1"/>
</dbReference>
<dbReference type="PIRSF" id="PIRSF038123">
    <property type="entry name" value="PTI6"/>
    <property type="match status" value="1"/>
</dbReference>
<dbReference type="Proteomes" id="UP001345219">
    <property type="component" value="Chromosome 13"/>
</dbReference>
<keyword evidence="4" id="KW-0238">DNA-binding</keyword>
<keyword evidence="2" id="KW-0936">Ethylene signaling pathway</keyword>
<dbReference type="InterPro" id="IPR036955">
    <property type="entry name" value="AP2/ERF_dom_sf"/>
</dbReference>
<comment type="subcellular location">
    <subcellularLocation>
        <location evidence="1">Nucleus</location>
    </subcellularLocation>
</comment>
<protein>
    <recommendedName>
        <fullName evidence="10">AP2/ERF domain-containing protein</fullName>
    </recommendedName>
</protein>
<sequence length="303" mass="33935">MAMSGAPEPVTVLLNPENLCKKPKRKARASEDPKLVRRIRLFCQDPDATDSDSSEDEKYDKTTTYKKREKLFVRVIDMPISPAAIICNSNINSLLETETSSQDSNCNNNDNKKRRKPSNSPYKGVRQRKWGKWAAEIRDPFHRGSRVWLGTYNTPEEAAKAYEAKRVEFQLQAAAEADTSGKGQNSTRLQQPSSSPTDALVSVLDLETTASNDNTNQGCDPVDGMVTVMDIKDDPFEIPEMDLPNIDIGKELDALLACDFGNMMNDFCGMEDMQFGGMDDDEAGELPDFDFRLENDELSWLVV</sequence>
<evidence type="ECO:0000256" key="7">
    <source>
        <dbReference type="ARBA" id="ARBA00023242"/>
    </source>
</evidence>
<feature type="compositionally biased region" description="Polar residues" evidence="9">
    <location>
        <begin position="181"/>
        <end position="197"/>
    </location>
</feature>
<dbReference type="GO" id="GO:0003677">
    <property type="term" value="F:DNA binding"/>
    <property type="evidence" value="ECO:0007669"/>
    <property type="project" value="UniProtKB-KW"/>
</dbReference>
<dbReference type="InterPro" id="IPR016177">
    <property type="entry name" value="DNA-bd_dom_sf"/>
</dbReference>
<dbReference type="PRINTS" id="PR00367">
    <property type="entry name" value="ETHRSPELEMNT"/>
</dbReference>
<dbReference type="CDD" id="cd00018">
    <property type="entry name" value="AP2"/>
    <property type="match status" value="1"/>
</dbReference>
<keyword evidence="3" id="KW-0805">Transcription regulation</keyword>
<dbReference type="Gene3D" id="3.30.730.10">
    <property type="entry name" value="AP2/ERF domain"/>
    <property type="match status" value="1"/>
</dbReference>
<organism evidence="11 12">
    <name type="scientific">Trapa incisa</name>
    <dbReference type="NCBI Taxonomy" id="236973"/>
    <lineage>
        <taxon>Eukaryota</taxon>
        <taxon>Viridiplantae</taxon>
        <taxon>Streptophyta</taxon>
        <taxon>Embryophyta</taxon>
        <taxon>Tracheophyta</taxon>
        <taxon>Spermatophyta</taxon>
        <taxon>Magnoliopsida</taxon>
        <taxon>eudicotyledons</taxon>
        <taxon>Gunneridae</taxon>
        <taxon>Pentapetalae</taxon>
        <taxon>rosids</taxon>
        <taxon>malvids</taxon>
        <taxon>Myrtales</taxon>
        <taxon>Lythraceae</taxon>
        <taxon>Trapa</taxon>
    </lineage>
</organism>
<dbReference type="PANTHER" id="PTHR31194">
    <property type="entry name" value="SHN SHINE , DNA BINDING / TRANSCRIPTION FACTOR"/>
    <property type="match status" value="1"/>
</dbReference>
<evidence type="ECO:0000256" key="1">
    <source>
        <dbReference type="ARBA" id="ARBA00004123"/>
    </source>
</evidence>
<keyword evidence="12" id="KW-1185">Reference proteome</keyword>
<evidence type="ECO:0000256" key="3">
    <source>
        <dbReference type="ARBA" id="ARBA00023015"/>
    </source>
</evidence>
<dbReference type="GO" id="GO:0005634">
    <property type="term" value="C:nucleus"/>
    <property type="evidence" value="ECO:0007669"/>
    <property type="project" value="UniProtKB-SubCell"/>
</dbReference>
<evidence type="ECO:0000256" key="5">
    <source>
        <dbReference type="ARBA" id="ARBA00023159"/>
    </source>
</evidence>
<gene>
    <name evidence="11" type="ORF">SAY87_015992</name>
</gene>
<feature type="region of interest" description="Disordered" evidence="9">
    <location>
        <begin position="98"/>
        <end position="129"/>
    </location>
</feature>
<keyword evidence="5" id="KW-0010">Activator</keyword>
<dbReference type="GO" id="GO:0003700">
    <property type="term" value="F:DNA-binding transcription factor activity"/>
    <property type="evidence" value="ECO:0007669"/>
    <property type="project" value="InterPro"/>
</dbReference>